<feature type="signal peptide" evidence="1">
    <location>
        <begin position="1"/>
        <end position="21"/>
    </location>
</feature>
<sequence>MFRSAFALSLAAALCVAPAMAQDHGRTERIQFARGTSSTTLHGNIHGYDTVDYVLGARGGQTLNVRLQSSNASAYFNVTKQGADEALFVGSTSGNQFSGRLPSNGDYVVRVYLMRNAARRDEHANYTLTVGIR</sequence>
<gene>
    <name evidence="2" type="ORF">ABIE19_002028</name>
</gene>
<feature type="chain" id="PRO_5045060144" description="DNA breaking-rejoining protein" evidence="1">
    <location>
        <begin position="22"/>
        <end position="133"/>
    </location>
</feature>
<evidence type="ECO:0008006" key="4">
    <source>
        <dbReference type="Google" id="ProtNLM"/>
    </source>
</evidence>
<dbReference type="RefSeq" id="WP_354089052.1">
    <property type="nucleotide sequence ID" value="NZ_JBEPTF010000002.1"/>
</dbReference>
<comment type="caution">
    <text evidence="2">The sequence shown here is derived from an EMBL/GenBank/DDBJ whole genome shotgun (WGS) entry which is preliminary data.</text>
</comment>
<proteinExistence type="predicted"/>
<organism evidence="2 3">
    <name type="scientific">Brevundimonas faecalis</name>
    <dbReference type="NCBI Taxonomy" id="947378"/>
    <lineage>
        <taxon>Bacteria</taxon>
        <taxon>Pseudomonadati</taxon>
        <taxon>Pseudomonadota</taxon>
        <taxon>Alphaproteobacteria</taxon>
        <taxon>Caulobacterales</taxon>
        <taxon>Caulobacteraceae</taxon>
        <taxon>Brevundimonas</taxon>
    </lineage>
</organism>
<keyword evidence="3" id="KW-1185">Reference proteome</keyword>
<evidence type="ECO:0000313" key="3">
    <source>
        <dbReference type="Proteomes" id="UP001549313"/>
    </source>
</evidence>
<evidence type="ECO:0000313" key="2">
    <source>
        <dbReference type="EMBL" id="MET4684098.1"/>
    </source>
</evidence>
<name>A0ABV2RBZ1_9CAUL</name>
<dbReference type="Gene3D" id="2.60.120.380">
    <property type="match status" value="1"/>
</dbReference>
<protein>
    <recommendedName>
        <fullName evidence="4">DNA breaking-rejoining protein</fullName>
    </recommendedName>
</protein>
<dbReference type="EMBL" id="JBEPTF010000002">
    <property type="protein sequence ID" value="MET4684098.1"/>
    <property type="molecule type" value="Genomic_DNA"/>
</dbReference>
<accession>A0ABV2RBZ1</accession>
<keyword evidence="1" id="KW-0732">Signal</keyword>
<evidence type="ECO:0000256" key="1">
    <source>
        <dbReference type="SAM" id="SignalP"/>
    </source>
</evidence>
<reference evidence="2 3" key="1">
    <citation type="submission" date="2024-06" db="EMBL/GenBank/DDBJ databases">
        <title>Sorghum-associated microbial communities from plants grown in Nebraska, USA.</title>
        <authorList>
            <person name="Schachtman D."/>
        </authorList>
    </citation>
    <scope>NUCLEOTIDE SEQUENCE [LARGE SCALE GENOMIC DNA]</scope>
    <source>
        <strain evidence="2 3">2814</strain>
    </source>
</reference>
<dbReference type="Proteomes" id="UP001549313">
    <property type="component" value="Unassembled WGS sequence"/>
</dbReference>